<name>A0ABS4M7Z6_9ACTN</name>
<reference evidence="2 3" key="1">
    <citation type="submission" date="2021-03" db="EMBL/GenBank/DDBJ databases">
        <title>Genomic Encyclopedia of Type Strains, Phase IV (KMG-IV): sequencing the most valuable type-strain genomes for metagenomic binning, comparative biology and taxonomic classification.</title>
        <authorList>
            <person name="Goeker M."/>
        </authorList>
    </citation>
    <scope>NUCLEOTIDE SEQUENCE [LARGE SCALE GENOMIC DNA]</scope>
    <source>
        <strain evidence="2 3">DSM 40499</strain>
    </source>
</reference>
<feature type="compositionally biased region" description="Pro residues" evidence="1">
    <location>
        <begin position="251"/>
        <end position="260"/>
    </location>
</feature>
<accession>A0ABS4M7Z6</accession>
<organism evidence="2 3">
    <name type="scientific">Streptomyces griseochromogenes</name>
    <dbReference type="NCBI Taxonomy" id="68214"/>
    <lineage>
        <taxon>Bacteria</taxon>
        <taxon>Bacillati</taxon>
        <taxon>Actinomycetota</taxon>
        <taxon>Actinomycetes</taxon>
        <taxon>Kitasatosporales</taxon>
        <taxon>Streptomycetaceae</taxon>
        <taxon>Streptomyces</taxon>
    </lineage>
</organism>
<feature type="region of interest" description="Disordered" evidence="1">
    <location>
        <begin position="125"/>
        <end position="281"/>
    </location>
</feature>
<keyword evidence="3" id="KW-1185">Reference proteome</keyword>
<comment type="caution">
    <text evidence="2">The sequence shown here is derived from an EMBL/GenBank/DDBJ whole genome shotgun (WGS) entry which is preliminary data.</text>
</comment>
<proteinExistence type="predicted"/>
<gene>
    <name evidence="2" type="ORF">J2Z21_008784</name>
</gene>
<sequence>MPAETSISRRGGGGRACHGPEDGCLAASVTVDHCSGAAGDEGDPGDLRLRAAWLLRGASTCGLSVHGGGVASIEPTFGGAGHRPVGRRVVRDGLLATARGGRCLAVSLPAGPDEVAAVGEVPAGGDLRDRPCGGEQVGSCSFESSPADMLHDRGSAGGEGAVKGAATRSTQRWSRLPPSWIRPPVKSRRCPPHSGSPRSEADSSVAMPSILTIPCRQPEHPGRSAESAVRCSVPDRDRSSPREPHRRGRPPPRPGCPPSGPGAAPRGSVATGPPAPRSSAP</sequence>
<dbReference type="EMBL" id="JAGGLP010000033">
    <property type="protein sequence ID" value="MBP2055768.1"/>
    <property type="molecule type" value="Genomic_DNA"/>
</dbReference>
<protein>
    <submittedName>
        <fullName evidence="2">Uncharacterized protein</fullName>
    </submittedName>
</protein>
<evidence type="ECO:0000313" key="3">
    <source>
        <dbReference type="Proteomes" id="UP001519309"/>
    </source>
</evidence>
<dbReference type="Proteomes" id="UP001519309">
    <property type="component" value="Unassembled WGS sequence"/>
</dbReference>
<feature type="compositionally biased region" description="Basic and acidic residues" evidence="1">
    <location>
        <begin position="233"/>
        <end position="243"/>
    </location>
</feature>
<evidence type="ECO:0000313" key="2">
    <source>
        <dbReference type="EMBL" id="MBP2055768.1"/>
    </source>
</evidence>
<evidence type="ECO:0000256" key="1">
    <source>
        <dbReference type="SAM" id="MobiDB-lite"/>
    </source>
</evidence>